<sequence length="126" mass="14931">MEFSLKAFQLFGYYRRNYEQCWKSVAHDWTNGDLFVATTTDYFLYYMKLFLITHEMRVRNMTDMRFVFCSTDLPFSFTMLFTLTLYKKVSGQNNLLVSSDTLIPGLGPEFLAKVPYEFSNMPSYVH</sequence>
<dbReference type="VEuPathDB" id="VectorBase:GAUT022986"/>
<organism evidence="1 2">
    <name type="scientific">Glossina austeni</name>
    <name type="common">Savannah tsetse fly</name>
    <dbReference type="NCBI Taxonomy" id="7395"/>
    <lineage>
        <taxon>Eukaryota</taxon>
        <taxon>Metazoa</taxon>
        <taxon>Ecdysozoa</taxon>
        <taxon>Arthropoda</taxon>
        <taxon>Hexapoda</taxon>
        <taxon>Insecta</taxon>
        <taxon>Pterygota</taxon>
        <taxon>Neoptera</taxon>
        <taxon>Endopterygota</taxon>
        <taxon>Diptera</taxon>
        <taxon>Brachycera</taxon>
        <taxon>Muscomorpha</taxon>
        <taxon>Hippoboscoidea</taxon>
        <taxon>Glossinidae</taxon>
        <taxon>Glossina</taxon>
    </lineage>
</organism>
<evidence type="ECO:0000313" key="1">
    <source>
        <dbReference type="EnsemblMetazoa" id="GAUT022986-PA"/>
    </source>
</evidence>
<dbReference type="AlphaFoldDB" id="A0A1A9V1Q4"/>
<protein>
    <submittedName>
        <fullName evidence="1">Uncharacterized protein</fullName>
    </submittedName>
</protein>
<keyword evidence="2" id="KW-1185">Reference proteome</keyword>
<accession>A0A1A9V1Q4</accession>
<name>A0A1A9V1Q4_GLOAU</name>
<reference evidence="1" key="1">
    <citation type="submission" date="2020-05" db="UniProtKB">
        <authorList>
            <consortium name="EnsemblMetazoa"/>
        </authorList>
    </citation>
    <scope>IDENTIFICATION</scope>
    <source>
        <strain evidence="1">TTRI</strain>
    </source>
</reference>
<evidence type="ECO:0000313" key="2">
    <source>
        <dbReference type="Proteomes" id="UP000078200"/>
    </source>
</evidence>
<proteinExistence type="predicted"/>
<dbReference type="Proteomes" id="UP000078200">
    <property type="component" value="Unassembled WGS sequence"/>
</dbReference>
<dbReference type="EnsemblMetazoa" id="GAUT022986-RA">
    <property type="protein sequence ID" value="GAUT022986-PA"/>
    <property type="gene ID" value="GAUT022986"/>
</dbReference>